<dbReference type="Pfam" id="PF21597">
    <property type="entry name" value="TetR_C_43"/>
    <property type="match status" value="1"/>
</dbReference>
<dbReference type="Pfam" id="PF00440">
    <property type="entry name" value="TetR_N"/>
    <property type="match status" value="1"/>
</dbReference>
<dbReference type="AlphaFoldDB" id="A0A939FHF0"/>
<name>A0A939FHF0_9ACTN</name>
<dbReference type="InterPro" id="IPR050109">
    <property type="entry name" value="HTH-type_TetR-like_transc_reg"/>
</dbReference>
<keyword evidence="2 4" id="KW-0238">DNA-binding</keyword>
<gene>
    <name evidence="6" type="ORF">J0695_37775</name>
</gene>
<evidence type="ECO:0000256" key="3">
    <source>
        <dbReference type="ARBA" id="ARBA00023163"/>
    </source>
</evidence>
<evidence type="ECO:0000313" key="7">
    <source>
        <dbReference type="Proteomes" id="UP000664167"/>
    </source>
</evidence>
<dbReference type="Gene3D" id="1.10.357.10">
    <property type="entry name" value="Tetracycline Repressor, domain 2"/>
    <property type="match status" value="1"/>
</dbReference>
<dbReference type="PANTHER" id="PTHR30055:SF234">
    <property type="entry name" value="HTH-TYPE TRANSCRIPTIONAL REGULATOR BETI"/>
    <property type="match status" value="1"/>
</dbReference>
<dbReference type="GO" id="GO:0003700">
    <property type="term" value="F:DNA-binding transcription factor activity"/>
    <property type="evidence" value="ECO:0007669"/>
    <property type="project" value="TreeGrafter"/>
</dbReference>
<accession>A0A939FHF0</accession>
<reference evidence="6" key="1">
    <citation type="submission" date="2021-03" db="EMBL/GenBank/DDBJ databases">
        <title>Streptomyces poriferae sp. nov., a novel marine sponge-derived Actinobacteria species with anti-MRSA activity.</title>
        <authorList>
            <person name="Sandoval-Powers M."/>
            <person name="Kralova S."/>
            <person name="Nguyen G.-S."/>
            <person name="Fawwal D."/>
            <person name="Degnes K."/>
            <person name="Klinkenberg G."/>
            <person name="Sletta H."/>
            <person name="Wentzel A."/>
            <person name="Liles M.R."/>
        </authorList>
    </citation>
    <scope>NUCLEOTIDE SEQUENCE</scope>
    <source>
        <strain evidence="6">DSM 41794</strain>
    </source>
</reference>
<feature type="domain" description="HTH tetR-type" evidence="5">
    <location>
        <begin position="10"/>
        <end position="69"/>
    </location>
</feature>
<dbReference type="Proteomes" id="UP000664167">
    <property type="component" value="Unassembled WGS sequence"/>
</dbReference>
<keyword evidence="7" id="KW-1185">Reference proteome</keyword>
<evidence type="ECO:0000256" key="2">
    <source>
        <dbReference type="ARBA" id="ARBA00023125"/>
    </source>
</evidence>
<feature type="DNA-binding region" description="H-T-H motif" evidence="4">
    <location>
        <begin position="32"/>
        <end position="51"/>
    </location>
</feature>
<protein>
    <submittedName>
        <fullName evidence="6">TetR/AcrR family transcriptional regulator</fullName>
    </submittedName>
</protein>
<comment type="caution">
    <text evidence="6">The sequence shown here is derived from an EMBL/GenBank/DDBJ whole genome shotgun (WGS) entry which is preliminary data.</text>
</comment>
<keyword evidence="3" id="KW-0804">Transcription</keyword>
<dbReference type="InterPro" id="IPR036271">
    <property type="entry name" value="Tet_transcr_reg_TetR-rel_C_sf"/>
</dbReference>
<dbReference type="SUPFAM" id="SSF48498">
    <property type="entry name" value="Tetracyclin repressor-like, C-terminal domain"/>
    <property type="match status" value="1"/>
</dbReference>
<sequence>MPKPMRADARRNYDRLLEVAAVAFAERGADASLDDIAKRAGVGSGTLYRHFPTRRDLLEAVYLESIDELTDRALEFAVSDRPPGELLTEWLQLLAEQMIRLSGLKTLLGEVMTDGSSPVISVCSGRLKGAASDLLAAAQKAGAVRADLEPTELLRLTHAVATATELGTGTPQQVGRYLSLMLDGIRSVTLTG</sequence>
<dbReference type="PROSITE" id="PS50977">
    <property type="entry name" value="HTH_TETR_2"/>
    <property type="match status" value="1"/>
</dbReference>
<dbReference type="GO" id="GO:0000976">
    <property type="term" value="F:transcription cis-regulatory region binding"/>
    <property type="evidence" value="ECO:0007669"/>
    <property type="project" value="TreeGrafter"/>
</dbReference>
<dbReference type="SUPFAM" id="SSF46689">
    <property type="entry name" value="Homeodomain-like"/>
    <property type="match status" value="1"/>
</dbReference>
<evidence type="ECO:0000313" key="6">
    <source>
        <dbReference type="EMBL" id="MBO0517467.1"/>
    </source>
</evidence>
<dbReference type="EMBL" id="JAFLRJ010000640">
    <property type="protein sequence ID" value="MBO0517467.1"/>
    <property type="molecule type" value="Genomic_DNA"/>
</dbReference>
<proteinExistence type="predicted"/>
<dbReference type="PRINTS" id="PR00455">
    <property type="entry name" value="HTHTETR"/>
</dbReference>
<dbReference type="InterPro" id="IPR001647">
    <property type="entry name" value="HTH_TetR"/>
</dbReference>
<dbReference type="PANTHER" id="PTHR30055">
    <property type="entry name" value="HTH-TYPE TRANSCRIPTIONAL REGULATOR RUTR"/>
    <property type="match status" value="1"/>
</dbReference>
<dbReference type="InterPro" id="IPR009057">
    <property type="entry name" value="Homeodomain-like_sf"/>
</dbReference>
<evidence type="ECO:0000256" key="1">
    <source>
        <dbReference type="ARBA" id="ARBA00023015"/>
    </source>
</evidence>
<evidence type="ECO:0000256" key="4">
    <source>
        <dbReference type="PROSITE-ProRule" id="PRU00335"/>
    </source>
</evidence>
<dbReference type="InterPro" id="IPR049445">
    <property type="entry name" value="TetR_SbtR-like_C"/>
</dbReference>
<organism evidence="6 7">
    <name type="scientific">Streptomyces beijiangensis</name>
    <dbReference type="NCBI Taxonomy" id="163361"/>
    <lineage>
        <taxon>Bacteria</taxon>
        <taxon>Bacillati</taxon>
        <taxon>Actinomycetota</taxon>
        <taxon>Actinomycetes</taxon>
        <taxon>Kitasatosporales</taxon>
        <taxon>Streptomycetaceae</taxon>
        <taxon>Streptomyces</taxon>
    </lineage>
</organism>
<evidence type="ECO:0000259" key="5">
    <source>
        <dbReference type="PROSITE" id="PS50977"/>
    </source>
</evidence>
<dbReference type="RefSeq" id="WP_206969328.1">
    <property type="nucleotide sequence ID" value="NZ_BAAAJJ010000009.1"/>
</dbReference>
<keyword evidence="1" id="KW-0805">Transcription regulation</keyword>